<evidence type="ECO:0000256" key="4">
    <source>
        <dbReference type="ARBA" id="ARBA00022777"/>
    </source>
</evidence>
<dbReference type="GO" id="GO:0004674">
    <property type="term" value="F:protein serine/threonine kinase activity"/>
    <property type="evidence" value="ECO:0007669"/>
    <property type="project" value="UniProtKB-KW"/>
</dbReference>
<gene>
    <name evidence="8" type="primary">spk-1_1</name>
    <name evidence="8" type="ORF">BM221_000219</name>
</gene>
<dbReference type="GO" id="GO:0005634">
    <property type="term" value="C:nucleus"/>
    <property type="evidence" value="ECO:0007669"/>
    <property type="project" value="TreeGrafter"/>
</dbReference>
<evidence type="ECO:0000256" key="5">
    <source>
        <dbReference type="ARBA" id="ARBA00022840"/>
    </source>
</evidence>
<organism evidence="8 9">
    <name type="scientific">Beauveria bassiana</name>
    <name type="common">White muscardine disease fungus</name>
    <name type="synonym">Tritirachium shiotae</name>
    <dbReference type="NCBI Taxonomy" id="176275"/>
    <lineage>
        <taxon>Eukaryota</taxon>
        <taxon>Fungi</taxon>
        <taxon>Dikarya</taxon>
        <taxon>Ascomycota</taxon>
        <taxon>Pezizomycotina</taxon>
        <taxon>Sordariomycetes</taxon>
        <taxon>Hypocreomycetidae</taxon>
        <taxon>Hypocreales</taxon>
        <taxon>Cordycipitaceae</taxon>
        <taxon>Beauveria</taxon>
    </lineage>
</organism>
<evidence type="ECO:0000256" key="6">
    <source>
        <dbReference type="PROSITE-ProRule" id="PRU10141"/>
    </source>
</evidence>
<dbReference type="Pfam" id="PF00069">
    <property type="entry name" value="Pkinase"/>
    <property type="match status" value="1"/>
</dbReference>
<dbReference type="SMART" id="SM00220">
    <property type="entry name" value="S_TKc"/>
    <property type="match status" value="1"/>
</dbReference>
<dbReference type="PROSITE" id="PS50011">
    <property type="entry name" value="PROTEIN_KINASE_DOM"/>
    <property type="match status" value="1"/>
</dbReference>
<accession>A0A2N6NZW0</accession>
<dbReference type="GO" id="GO:0043484">
    <property type="term" value="P:regulation of RNA splicing"/>
    <property type="evidence" value="ECO:0007669"/>
    <property type="project" value="TreeGrafter"/>
</dbReference>
<evidence type="ECO:0000313" key="9">
    <source>
        <dbReference type="Proteomes" id="UP000235728"/>
    </source>
</evidence>
<comment type="caution">
    <text evidence="8">The sequence shown here is derived from an EMBL/GenBank/DDBJ whole genome shotgun (WGS) entry which is preliminary data.</text>
</comment>
<name>A0A2N6NZW0_BEABA</name>
<feature type="binding site" evidence="6">
    <location>
        <position position="39"/>
    </location>
    <ligand>
        <name>ATP</name>
        <dbReference type="ChEBI" id="CHEBI:30616"/>
    </ligand>
</feature>
<keyword evidence="4 8" id="KW-0418">Kinase</keyword>
<keyword evidence="3 6" id="KW-0547">Nucleotide-binding</keyword>
<evidence type="ECO:0000313" key="8">
    <source>
        <dbReference type="EMBL" id="PMB72802.1"/>
    </source>
</evidence>
<dbReference type="OMA" id="WWTAWEA"/>
<keyword evidence="2" id="KW-0808">Transferase</keyword>
<feature type="domain" description="Protein kinase" evidence="7">
    <location>
        <begin position="10"/>
        <end position="315"/>
    </location>
</feature>
<evidence type="ECO:0000256" key="2">
    <source>
        <dbReference type="ARBA" id="ARBA00022679"/>
    </source>
</evidence>
<dbReference type="Gene3D" id="1.10.510.10">
    <property type="entry name" value="Transferase(Phosphotransferase) domain 1"/>
    <property type="match status" value="1"/>
</dbReference>
<dbReference type="Gene3D" id="3.30.200.20">
    <property type="entry name" value="Phosphorylase Kinase, domain 1"/>
    <property type="match status" value="1"/>
</dbReference>
<dbReference type="AlphaFoldDB" id="A0A2N6NZW0"/>
<keyword evidence="5 6" id="KW-0067">ATP-binding</keyword>
<dbReference type="InterPro" id="IPR000719">
    <property type="entry name" value="Prot_kinase_dom"/>
</dbReference>
<proteinExistence type="predicted"/>
<dbReference type="InterPro" id="IPR017441">
    <property type="entry name" value="Protein_kinase_ATP_BS"/>
</dbReference>
<keyword evidence="1" id="KW-0723">Serine/threonine-protein kinase</keyword>
<dbReference type="PANTHER" id="PTHR45646">
    <property type="entry name" value="SERINE/THREONINE-PROTEIN KINASE DOA-RELATED"/>
    <property type="match status" value="1"/>
</dbReference>
<dbReference type="SUPFAM" id="SSF56112">
    <property type="entry name" value="Protein kinase-like (PK-like)"/>
    <property type="match status" value="1"/>
</dbReference>
<evidence type="ECO:0000259" key="7">
    <source>
        <dbReference type="PROSITE" id="PS50011"/>
    </source>
</evidence>
<dbReference type="Proteomes" id="UP000235728">
    <property type="component" value="Unassembled WGS sequence"/>
</dbReference>
<dbReference type="PROSITE" id="PS00107">
    <property type="entry name" value="PROTEIN_KINASE_ATP"/>
    <property type="match status" value="1"/>
</dbReference>
<protein>
    <submittedName>
        <fullName evidence="8">Serine/threonine-protein kinase spk-1</fullName>
    </submittedName>
</protein>
<dbReference type="PANTHER" id="PTHR45646:SF11">
    <property type="entry name" value="SERINE_THREONINE-PROTEIN KINASE DOA"/>
    <property type="match status" value="1"/>
</dbReference>
<dbReference type="EMBL" id="MRVG01000001">
    <property type="protein sequence ID" value="PMB72802.1"/>
    <property type="molecule type" value="Genomic_DNA"/>
</dbReference>
<dbReference type="InterPro" id="IPR011009">
    <property type="entry name" value="Kinase-like_dom_sf"/>
</dbReference>
<dbReference type="InterPro" id="IPR051175">
    <property type="entry name" value="CLK_kinases"/>
</dbReference>
<evidence type="ECO:0000256" key="3">
    <source>
        <dbReference type="ARBA" id="ARBA00022741"/>
    </source>
</evidence>
<reference evidence="8 9" key="1">
    <citation type="journal article" date="2016" name="Appl. Microbiol. Biotechnol.">
        <title>Characterization of T-DNA insertion mutants with decreased virulence in the entomopathogenic fungus Beauveria bassiana JEF-007.</title>
        <authorList>
            <person name="Kim S."/>
            <person name="Lee S.J."/>
            <person name="Nai Y.S."/>
            <person name="Yu J.S."/>
            <person name="Lee M.R."/>
            <person name="Yang Y.T."/>
            <person name="Kim J.S."/>
        </authorList>
    </citation>
    <scope>NUCLEOTIDE SEQUENCE [LARGE SCALE GENOMIC DNA]</scope>
    <source>
        <strain evidence="8 9">JEF-007</strain>
    </source>
</reference>
<evidence type="ECO:0000256" key="1">
    <source>
        <dbReference type="ARBA" id="ARBA00022527"/>
    </source>
</evidence>
<dbReference type="GO" id="GO:0005524">
    <property type="term" value="F:ATP binding"/>
    <property type="evidence" value="ECO:0007669"/>
    <property type="project" value="UniProtKB-UniRule"/>
</dbReference>
<sequence>MIGHVINKRYQVVDKLGYGGYSTVWMTRDMQQDTYVALKIGVADSRVHETTVLKRFLDAAPRTAANSTALVGLNAIPRVLDAFTVRGPNGEHPSYTTALAGTNLRDACDLSMFRLEVARALAVKLVSAIAYVHSRGYAHGDETDLLLIDFGESFAPKLSTQPCEDCRSHLAARPPESHLEPLSPLSFSADIWCLGLAIWNLFAIRPLFAAAFSPPAAIIAQHVDALGPLPSDWWSLWEERGDYFDENGNSIQGQYGGPTLNKAFDDWLHKNRLEFEVGSFSEEEKTAFLQLLRRMLSYDPLQRPTADEVLKSGWIANWAMDDFEKSCRVV</sequence>